<keyword evidence="5 8" id="KW-0472">Membrane</keyword>
<keyword evidence="6" id="KW-0675">Receptor</keyword>
<feature type="transmembrane region" description="Helical" evidence="8">
    <location>
        <begin position="65"/>
        <end position="85"/>
    </location>
</feature>
<dbReference type="PANTHER" id="PTHR22750">
    <property type="entry name" value="G-PROTEIN COUPLED RECEPTOR"/>
    <property type="match status" value="1"/>
</dbReference>
<dbReference type="GO" id="GO:0005886">
    <property type="term" value="C:plasma membrane"/>
    <property type="evidence" value="ECO:0007669"/>
    <property type="project" value="UniProtKB-SubCell"/>
</dbReference>
<feature type="transmembrane region" description="Helical" evidence="8">
    <location>
        <begin position="214"/>
        <end position="236"/>
    </location>
</feature>
<feature type="transmembrane region" description="Helical" evidence="8">
    <location>
        <begin position="97"/>
        <end position="118"/>
    </location>
</feature>
<keyword evidence="6" id="KW-0807">Transducer</keyword>
<sequence>MPCVHSTDQETKRVPDITPTTRPSTITTTDPSREIACLEIGPSSSEKNFSCPSDSTNIHEEICHVVMIPIVTLIVFANVAVFILSAKSGHFRLPGQWFIASLYIADVLVGVTSIGTVVTSTHESSHNLCLMRLGFFLSSIVATICFLMLIAVDRFVAITHALTYRKLLTPRVAYLAILVTTIACLLMGFAPLAGWSRSNYDEHCSFAFVLEPEYIVVIMVASLLPILVILVIYIFLYNKARVHIRRIESFNILEQPPRHPQWVLGMSAQGWRCLRKLVALVGCLIVTWSPFILASILDISEADTPCWLKDVISTHFLVLGLTNSLLNPLIYTVCTRDFKHSFRKCFATRMHVNETVT</sequence>
<dbReference type="RefSeq" id="XP_013082806.2">
    <property type="nucleotide sequence ID" value="XM_013227352.2"/>
</dbReference>
<feature type="compositionally biased region" description="Low complexity" evidence="7">
    <location>
        <begin position="16"/>
        <end position="29"/>
    </location>
</feature>
<evidence type="ECO:0000256" key="3">
    <source>
        <dbReference type="ARBA" id="ARBA00022692"/>
    </source>
</evidence>
<comment type="subcellular location">
    <subcellularLocation>
        <location evidence="1">Cell membrane</location>
        <topology evidence="1">Multi-pass membrane protein</topology>
    </subcellularLocation>
</comment>
<evidence type="ECO:0000256" key="1">
    <source>
        <dbReference type="ARBA" id="ARBA00004651"/>
    </source>
</evidence>
<dbReference type="KEGG" id="bgt:106068066"/>
<accession>A0A9U8EDT8</accession>
<dbReference type="Pfam" id="PF00001">
    <property type="entry name" value="7tm_1"/>
    <property type="match status" value="1"/>
</dbReference>
<dbReference type="OrthoDB" id="10011551at2759"/>
<dbReference type="AlphaFoldDB" id="A0A9U8EDT8"/>
<dbReference type="GO" id="GO:0004930">
    <property type="term" value="F:G protein-coupled receptor activity"/>
    <property type="evidence" value="ECO:0007669"/>
    <property type="project" value="UniProtKB-KW"/>
</dbReference>
<evidence type="ECO:0000256" key="5">
    <source>
        <dbReference type="ARBA" id="ARBA00023136"/>
    </source>
</evidence>
<feature type="region of interest" description="Disordered" evidence="7">
    <location>
        <begin position="1"/>
        <end position="29"/>
    </location>
</feature>
<dbReference type="PROSITE" id="PS00237">
    <property type="entry name" value="G_PROTEIN_RECEP_F1_1"/>
    <property type="match status" value="1"/>
</dbReference>
<evidence type="ECO:0000256" key="8">
    <source>
        <dbReference type="SAM" id="Phobius"/>
    </source>
</evidence>
<dbReference type="OMA" id="NCCTERN"/>
<evidence type="ECO:0000313" key="11">
    <source>
        <dbReference type="RefSeq" id="XP_013082806.2"/>
    </source>
</evidence>
<evidence type="ECO:0000256" key="2">
    <source>
        <dbReference type="ARBA" id="ARBA00022475"/>
    </source>
</evidence>
<keyword evidence="10" id="KW-1185">Reference proteome</keyword>
<proteinExistence type="inferred from homology"/>
<feature type="transmembrane region" description="Helical" evidence="8">
    <location>
        <begin position="172"/>
        <end position="194"/>
    </location>
</feature>
<protein>
    <submittedName>
        <fullName evidence="11">Glucose-dependent insulinotropic receptor-like</fullName>
    </submittedName>
</protein>
<feature type="transmembrane region" description="Helical" evidence="8">
    <location>
        <begin position="130"/>
        <end position="152"/>
    </location>
</feature>
<keyword evidence="2" id="KW-1003">Cell membrane</keyword>
<comment type="similarity">
    <text evidence="6">Belongs to the G-protein coupled receptor 1 family.</text>
</comment>
<dbReference type="GeneID" id="106068066"/>
<evidence type="ECO:0000256" key="4">
    <source>
        <dbReference type="ARBA" id="ARBA00022989"/>
    </source>
</evidence>
<dbReference type="PROSITE" id="PS50262">
    <property type="entry name" value="G_PROTEIN_RECEP_F1_2"/>
    <property type="match status" value="1"/>
</dbReference>
<gene>
    <name evidence="11" type="primary">LOC106068066</name>
</gene>
<reference evidence="11" key="1">
    <citation type="submission" date="2025-08" db="UniProtKB">
        <authorList>
            <consortium name="RefSeq"/>
        </authorList>
    </citation>
    <scope>IDENTIFICATION</scope>
</reference>
<organism evidence="10 11">
    <name type="scientific">Biomphalaria glabrata</name>
    <name type="common">Bloodfluke planorb</name>
    <name type="synonym">Freshwater snail</name>
    <dbReference type="NCBI Taxonomy" id="6526"/>
    <lineage>
        <taxon>Eukaryota</taxon>
        <taxon>Metazoa</taxon>
        <taxon>Spiralia</taxon>
        <taxon>Lophotrochozoa</taxon>
        <taxon>Mollusca</taxon>
        <taxon>Gastropoda</taxon>
        <taxon>Heterobranchia</taxon>
        <taxon>Euthyneura</taxon>
        <taxon>Panpulmonata</taxon>
        <taxon>Hygrophila</taxon>
        <taxon>Lymnaeoidea</taxon>
        <taxon>Planorbidae</taxon>
        <taxon>Biomphalaria</taxon>
    </lineage>
</organism>
<dbReference type="Proteomes" id="UP001165740">
    <property type="component" value="Chromosome 2"/>
</dbReference>
<keyword evidence="4 8" id="KW-1133">Transmembrane helix</keyword>
<evidence type="ECO:0000256" key="6">
    <source>
        <dbReference type="RuleBase" id="RU000688"/>
    </source>
</evidence>
<feature type="transmembrane region" description="Helical" evidence="8">
    <location>
        <begin position="277"/>
        <end position="296"/>
    </location>
</feature>
<dbReference type="InterPro" id="IPR017452">
    <property type="entry name" value="GPCR_Rhodpsn_7TM"/>
</dbReference>
<keyword evidence="6" id="KW-0297">G-protein coupled receptor</keyword>
<feature type="domain" description="G-protein coupled receptors family 1 profile" evidence="9">
    <location>
        <begin position="77"/>
        <end position="331"/>
    </location>
</feature>
<evidence type="ECO:0000259" key="9">
    <source>
        <dbReference type="PROSITE" id="PS50262"/>
    </source>
</evidence>
<dbReference type="Gene3D" id="1.20.1070.10">
    <property type="entry name" value="Rhodopsin 7-helix transmembrane proteins"/>
    <property type="match status" value="1"/>
</dbReference>
<dbReference type="PRINTS" id="PR00237">
    <property type="entry name" value="GPCRRHODOPSN"/>
</dbReference>
<name>A0A9U8EDT8_BIOGL</name>
<dbReference type="SUPFAM" id="SSF81321">
    <property type="entry name" value="Family A G protein-coupled receptor-like"/>
    <property type="match status" value="1"/>
</dbReference>
<dbReference type="InterPro" id="IPR000276">
    <property type="entry name" value="GPCR_Rhodpsn"/>
</dbReference>
<keyword evidence="3 6" id="KW-0812">Transmembrane</keyword>
<dbReference type="SMART" id="SM01381">
    <property type="entry name" value="7TM_GPCR_Srsx"/>
    <property type="match status" value="1"/>
</dbReference>
<feature type="transmembrane region" description="Helical" evidence="8">
    <location>
        <begin position="316"/>
        <end position="334"/>
    </location>
</feature>
<evidence type="ECO:0000256" key="7">
    <source>
        <dbReference type="SAM" id="MobiDB-lite"/>
    </source>
</evidence>
<evidence type="ECO:0000313" key="10">
    <source>
        <dbReference type="Proteomes" id="UP001165740"/>
    </source>
</evidence>